<dbReference type="GO" id="GO:0046872">
    <property type="term" value="F:metal ion binding"/>
    <property type="evidence" value="ECO:0007669"/>
    <property type="project" value="InterPro"/>
</dbReference>
<dbReference type="Gene3D" id="3.30.830.10">
    <property type="entry name" value="Metalloenzyme, LuxS/M16 peptidase-like"/>
    <property type="match status" value="4"/>
</dbReference>
<dbReference type="PANTHER" id="PTHR11851:SF224">
    <property type="entry name" value="PROCESSING PROTEASE"/>
    <property type="match status" value="1"/>
</dbReference>
<dbReference type="Pfam" id="PF00675">
    <property type="entry name" value="Peptidase_M16"/>
    <property type="match status" value="2"/>
</dbReference>
<organism evidence="4 5">
    <name type="scientific">Eiseniibacteriota bacterium</name>
    <dbReference type="NCBI Taxonomy" id="2212470"/>
    <lineage>
        <taxon>Bacteria</taxon>
        <taxon>Candidatus Eiseniibacteriota</taxon>
    </lineage>
</organism>
<comment type="caution">
    <text evidence="4">The sequence shown here is derived from an EMBL/GenBank/DDBJ whole genome shotgun (WGS) entry which is preliminary data.</text>
</comment>
<evidence type="ECO:0000256" key="1">
    <source>
        <dbReference type="SAM" id="SignalP"/>
    </source>
</evidence>
<feature type="domain" description="Peptidase M16 N-terminal" evidence="2">
    <location>
        <begin position="76"/>
        <end position="214"/>
    </location>
</feature>
<name>A0A538TIR2_UNCEI</name>
<proteinExistence type="predicted"/>
<sequence length="965" mass="104788">MKQAAPSPGGRAGCFFVRAALVLTCSAFVAVGTARAATKPTRAAAKETRAAAKETVKPPQVKLEFEKYTLPNGLEVILHEDHQLPIVGVNIWYHTGPANEKAGQTGFAHLFEHLMFQSSGHVPEDSYFKFLEGAGASFVNGSTDFDRTNYLEDIPSNQLELALWLESDRMGFLLDRLDAASFANQQDVVRNERRQSVENAPYGLVEEELFHQLFPKNHPYYASVIGSHEDIQNAKVDDIRDFFKRYYVPNNATLVIAGDIDKAKAKALVTKYFATIPRGQDVPAIEATTPPITQEHRAKVTDKVELPRVFMGWITSPIFKPGDAEADLTADILGGGKASRLYKALVYEKQIAQDVNASQQSLTLGSIFEIVATAKPGHTAEELEAAIDGELQRLATEGPTPAELAASQTSTFSGIVSSLERIGGFGGVADRLNMYNQHTKDPGYLNQDLARHAAVTTDGIKKFVAEQLAKDHRAIVYGIPGEKVIPPAPPTPEAPAKTEAKVESKEPWRNTVPGAGPTAVVKLPMAKRFQLQNGLTVLLVESHRLPVVAGTLVLRSGSAQDPQDLPGLAGFTASMLDEGTEKRDALAIANELHKLGASLNTGSSVDGSTIACRSLKQTAGATMSILSDVALHPAFPEKDIERVRDERVTSLLQQRDSPNQTASRIMWSCLYGPSHPYGHISLGTSEALKKVTRDDMRKFYQAYFTPQNSALVLVGDLNEVEAKKLANEALGSWTGPPTETPRPPTGTMISSRVIIVDKPEMPQTALRVVQLGLMRSDPDFERFDLANTILGGLFSSRINMNLRETHGYTYGAFSALSENRGQGPFLIGTSVRADVTGASIDEILKEVKIMTEKPVTDEELRMAKESTVRTLPALFQTTGSSAGTIATLYLYDLPPDYYQTLPGRIAGITPADVQAVSKKYLAPDRMLVIAVGDRGKIEPQITKLKLGSVAYRDLDGKEVAAAATN</sequence>
<feature type="domain" description="Peptidase M16 N-terminal" evidence="2">
    <location>
        <begin position="537"/>
        <end position="646"/>
    </location>
</feature>
<feature type="domain" description="Peptidase M16 C-terminal" evidence="3">
    <location>
        <begin position="236"/>
        <end position="409"/>
    </location>
</feature>
<accession>A0A538TIR2</accession>
<dbReference type="EMBL" id="VBOX01000057">
    <property type="protein sequence ID" value="TMQ63510.1"/>
    <property type="molecule type" value="Genomic_DNA"/>
</dbReference>
<feature type="domain" description="Peptidase M16 C-terminal" evidence="3">
    <location>
        <begin position="690"/>
        <end position="865"/>
    </location>
</feature>
<reference evidence="4 5" key="1">
    <citation type="journal article" date="2019" name="Nat. Microbiol.">
        <title>Mediterranean grassland soil C-N compound turnover is dependent on rainfall and depth, and is mediated by genomically divergent microorganisms.</title>
        <authorList>
            <person name="Diamond S."/>
            <person name="Andeer P.F."/>
            <person name="Li Z."/>
            <person name="Crits-Christoph A."/>
            <person name="Burstein D."/>
            <person name="Anantharaman K."/>
            <person name="Lane K.R."/>
            <person name="Thomas B.C."/>
            <person name="Pan C."/>
            <person name="Northen T.R."/>
            <person name="Banfield J.F."/>
        </authorList>
    </citation>
    <scope>NUCLEOTIDE SEQUENCE [LARGE SCALE GENOMIC DNA]</scope>
    <source>
        <strain evidence="4">WS_7</strain>
    </source>
</reference>
<protein>
    <submittedName>
        <fullName evidence="4">Insulinase family protein</fullName>
    </submittedName>
</protein>
<dbReference type="Proteomes" id="UP000317366">
    <property type="component" value="Unassembled WGS sequence"/>
</dbReference>
<dbReference type="InterPro" id="IPR011765">
    <property type="entry name" value="Pept_M16_N"/>
</dbReference>
<gene>
    <name evidence="4" type="ORF">E6K77_05130</name>
</gene>
<evidence type="ECO:0000259" key="2">
    <source>
        <dbReference type="Pfam" id="PF00675"/>
    </source>
</evidence>
<dbReference type="Pfam" id="PF05193">
    <property type="entry name" value="Peptidase_M16_C"/>
    <property type="match status" value="2"/>
</dbReference>
<evidence type="ECO:0000259" key="3">
    <source>
        <dbReference type="Pfam" id="PF05193"/>
    </source>
</evidence>
<feature type="chain" id="PRO_5022192288" evidence="1">
    <location>
        <begin position="37"/>
        <end position="965"/>
    </location>
</feature>
<evidence type="ECO:0000313" key="5">
    <source>
        <dbReference type="Proteomes" id="UP000317366"/>
    </source>
</evidence>
<dbReference type="InterPro" id="IPR007863">
    <property type="entry name" value="Peptidase_M16_C"/>
</dbReference>
<dbReference type="InterPro" id="IPR050361">
    <property type="entry name" value="MPP/UQCRC_Complex"/>
</dbReference>
<dbReference type="InterPro" id="IPR011249">
    <property type="entry name" value="Metalloenz_LuxS/M16"/>
</dbReference>
<keyword evidence="1" id="KW-0732">Signal</keyword>
<dbReference type="PANTHER" id="PTHR11851">
    <property type="entry name" value="METALLOPROTEASE"/>
    <property type="match status" value="1"/>
</dbReference>
<dbReference type="AlphaFoldDB" id="A0A538TIR2"/>
<evidence type="ECO:0000313" key="4">
    <source>
        <dbReference type="EMBL" id="TMQ63510.1"/>
    </source>
</evidence>
<dbReference type="SUPFAM" id="SSF63411">
    <property type="entry name" value="LuxS/MPP-like metallohydrolase"/>
    <property type="match status" value="4"/>
</dbReference>
<feature type="signal peptide" evidence="1">
    <location>
        <begin position="1"/>
        <end position="36"/>
    </location>
</feature>